<proteinExistence type="predicted"/>
<dbReference type="STRING" id="1073089.A0A1L9RXQ8"/>
<reference evidence="3" key="1">
    <citation type="journal article" date="2017" name="Genome Biol.">
        <title>Comparative genomics reveals high biological diversity and specific adaptations in the industrially and medically important fungal genus Aspergillus.</title>
        <authorList>
            <person name="de Vries R.P."/>
            <person name="Riley R."/>
            <person name="Wiebenga A."/>
            <person name="Aguilar-Osorio G."/>
            <person name="Amillis S."/>
            <person name="Uchima C.A."/>
            <person name="Anderluh G."/>
            <person name="Asadollahi M."/>
            <person name="Askin M."/>
            <person name="Barry K."/>
            <person name="Battaglia E."/>
            <person name="Bayram O."/>
            <person name="Benocci T."/>
            <person name="Braus-Stromeyer S.A."/>
            <person name="Caldana C."/>
            <person name="Canovas D."/>
            <person name="Cerqueira G.C."/>
            <person name="Chen F."/>
            <person name="Chen W."/>
            <person name="Choi C."/>
            <person name="Clum A."/>
            <person name="Dos Santos R.A."/>
            <person name="Damasio A.R."/>
            <person name="Diallinas G."/>
            <person name="Emri T."/>
            <person name="Fekete E."/>
            <person name="Flipphi M."/>
            <person name="Freyberg S."/>
            <person name="Gallo A."/>
            <person name="Gournas C."/>
            <person name="Habgood R."/>
            <person name="Hainaut M."/>
            <person name="Harispe M.L."/>
            <person name="Henrissat B."/>
            <person name="Hilden K.S."/>
            <person name="Hope R."/>
            <person name="Hossain A."/>
            <person name="Karabika E."/>
            <person name="Karaffa L."/>
            <person name="Karanyi Z."/>
            <person name="Krasevec N."/>
            <person name="Kuo A."/>
            <person name="Kusch H."/>
            <person name="LaButti K."/>
            <person name="Lagendijk E.L."/>
            <person name="Lapidus A."/>
            <person name="Levasseur A."/>
            <person name="Lindquist E."/>
            <person name="Lipzen A."/>
            <person name="Logrieco A.F."/>
            <person name="MacCabe A."/>
            <person name="Maekelae M.R."/>
            <person name="Malavazi I."/>
            <person name="Melin P."/>
            <person name="Meyer V."/>
            <person name="Mielnichuk N."/>
            <person name="Miskei M."/>
            <person name="Molnar A.P."/>
            <person name="Mule G."/>
            <person name="Ngan C.Y."/>
            <person name="Orejas M."/>
            <person name="Orosz E."/>
            <person name="Ouedraogo J.P."/>
            <person name="Overkamp K.M."/>
            <person name="Park H.-S."/>
            <person name="Perrone G."/>
            <person name="Piumi F."/>
            <person name="Punt P.J."/>
            <person name="Ram A.F."/>
            <person name="Ramon A."/>
            <person name="Rauscher S."/>
            <person name="Record E."/>
            <person name="Riano-Pachon D.M."/>
            <person name="Robert V."/>
            <person name="Roehrig J."/>
            <person name="Ruller R."/>
            <person name="Salamov A."/>
            <person name="Salih N.S."/>
            <person name="Samson R.A."/>
            <person name="Sandor E."/>
            <person name="Sanguinetti M."/>
            <person name="Schuetze T."/>
            <person name="Sepcic K."/>
            <person name="Shelest E."/>
            <person name="Sherlock G."/>
            <person name="Sophianopoulou V."/>
            <person name="Squina F.M."/>
            <person name="Sun H."/>
            <person name="Susca A."/>
            <person name="Todd R.B."/>
            <person name="Tsang A."/>
            <person name="Unkles S.E."/>
            <person name="van de Wiele N."/>
            <person name="van Rossen-Uffink D."/>
            <person name="Oliveira J.V."/>
            <person name="Vesth T.C."/>
            <person name="Visser J."/>
            <person name="Yu J.-H."/>
            <person name="Zhou M."/>
            <person name="Andersen M.R."/>
            <person name="Archer D.B."/>
            <person name="Baker S.E."/>
            <person name="Benoit I."/>
            <person name="Brakhage A.A."/>
            <person name="Braus G.H."/>
            <person name="Fischer R."/>
            <person name="Frisvad J.C."/>
            <person name="Goldman G.H."/>
            <person name="Houbraken J."/>
            <person name="Oakley B."/>
            <person name="Pocsi I."/>
            <person name="Scazzocchio C."/>
            <person name="Seiboth B."/>
            <person name="vanKuyk P.A."/>
            <person name="Wortman J."/>
            <person name="Dyer P.S."/>
            <person name="Grigoriev I.V."/>
        </authorList>
    </citation>
    <scope>NUCLEOTIDE SEQUENCE [LARGE SCALE GENOMIC DNA]</scope>
    <source>
        <strain evidence="3">DTO 134E9</strain>
    </source>
</reference>
<evidence type="ECO:0000313" key="3">
    <source>
        <dbReference type="Proteomes" id="UP000184383"/>
    </source>
</evidence>
<dbReference type="SUPFAM" id="SSF51695">
    <property type="entry name" value="PLC-like phosphodiesterases"/>
    <property type="match status" value="1"/>
</dbReference>
<dbReference type="AlphaFoldDB" id="A0A1L9RXQ8"/>
<sequence>MLSHLLPLITSLPLTLSSPTTPTPTPTTTTCNGHPSYCNTPYSNLTFLASHDAPFIGPLPQQNQNLAIPDQLDLGIRFLQAQTHFPPATDDKDSLHVCHTSCILEDGGSLEEFLGEVKSWLDGHPDEVVTVLLTNGDNAPVESFGKGFEKVGLDGYAFVPEKAGGLEIDEWPSLGGLIERGKRLVVFLDYGANTTSTPHILDEFAYFFETPFDVTNGSIPDCSIDRPPGVNPDGRMYIVNHFLDVDILGVLVPDRAHAARTNAVTGDGSIGAQSDSCQSLYGRKPNVVLVDFVDKGEVMEAQDALNGVSASPLPNSGSLLSRFKNSWLYVYCVFLIIYLQD</sequence>
<dbReference type="OrthoDB" id="7984201at2759"/>
<dbReference type="Proteomes" id="UP000184383">
    <property type="component" value="Unassembled WGS sequence"/>
</dbReference>
<feature type="signal peptide" evidence="1">
    <location>
        <begin position="1"/>
        <end position="17"/>
    </location>
</feature>
<dbReference type="RefSeq" id="XP_040693402.1">
    <property type="nucleotide sequence ID" value="XM_040834713.1"/>
</dbReference>
<organism evidence="2 3">
    <name type="scientific">Aspergillus wentii DTO 134E9</name>
    <dbReference type="NCBI Taxonomy" id="1073089"/>
    <lineage>
        <taxon>Eukaryota</taxon>
        <taxon>Fungi</taxon>
        <taxon>Dikarya</taxon>
        <taxon>Ascomycota</taxon>
        <taxon>Pezizomycotina</taxon>
        <taxon>Eurotiomycetes</taxon>
        <taxon>Eurotiomycetidae</taxon>
        <taxon>Eurotiales</taxon>
        <taxon>Aspergillaceae</taxon>
        <taxon>Aspergillus</taxon>
        <taxon>Aspergillus subgen. Cremei</taxon>
    </lineage>
</organism>
<dbReference type="Pfam" id="PF26146">
    <property type="entry name" value="PI-PLC_X"/>
    <property type="match status" value="1"/>
</dbReference>
<feature type="chain" id="PRO_5013267882" description="Phosphatidylinositol-specific phospholipase C X domain-containing protein" evidence="1">
    <location>
        <begin position="18"/>
        <end position="341"/>
    </location>
</feature>
<dbReference type="VEuPathDB" id="FungiDB:ASPWEDRAFT_37561"/>
<dbReference type="InterPro" id="IPR051057">
    <property type="entry name" value="PI-PLC_domain"/>
</dbReference>
<dbReference type="Gene3D" id="3.20.20.190">
    <property type="entry name" value="Phosphatidylinositol (PI) phosphodiesterase"/>
    <property type="match status" value="1"/>
</dbReference>
<dbReference type="InterPro" id="IPR017946">
    <property type="entry name" value="PLC-like_Pdiesterase_TIM-brl"/>
</dbReference>
<dbReference type="GO" id="GO:0006629">
    <property type="term" value="P:lipid metabolic process"/>
    <property type="evidence" value="ECO:0007669"/>
    <property type="project" value="InterPro"/>
</dbReference>
<name>A0A1L9RXQ8_ASPWE</name>
<dbReference type="PANTHER" id="PTHR13593">
    <property type="match status" value="1"/>
</dbReference>
<evidence type="ECO:0000256" key="1">
    <source>
        <dbReference type="SAM" id="SignalP"/>
    </source>
</evidence>
<gene>
    <name evidence="2" type="ORF">ASPWEDRAFT_37561</name>
</gene>
<evidence type="ECO:0008006" key="4">
    <source>
        <dbReference type="Google" id="ProtNLM"/>
    </source>
</evidence>
<dbReference type="PANTHER" id="PTHR13593:SF146">
    <property type="entry name" value="PLC-LIKE PHOSPHODIESTERASE"/>
    <property type="match status" value="1"/>
</dbReference>
<dbReference type="GeneID" id="63750561"/>
<evidence type="ECO:0000313" key="2">
    <source>
        <dbReference type="EMBL" id="OJJ39726.1"/>
    </source>
</evidence>
<keyword evidence="3" id="KW-1185">Reference proteome</keyword>
<dbReference type="GO" id="GO:0008081">
    <property type="term" value="F:phosphoric diester hydrolase activity"/>
    <property type="evidence" value="ECO:0007669"/>
    <property type="project" value="InterPro"/>
</dbReference>
<protein>
    <recommendedName>
        <fullName evidence="4">Phosphatidylinositol-specific phospholipase C X domain-containing protein</fullName>
    </recommendedName>
</protein>
<accession>A0A1L9RXQ8</accession>
<dbReference type="EMBL" id="KV878210">
    <property type="protein sequence ID" value="OJJ39726.1"/>
    <property type="molecule type" value="Genomic_DNA"/>
</dbReference>
<keyword evidence="1" id="KW-0732">Signal</keyword>